<dbReference type="InterPro" id="IPR045079">
    <property type="entry name" value="Oxoprolinase-like"/>
</dbReference>
<reference evidence="2" key="1">
    <citation type="submission" date="2018-05" db="EMBL/GenBank/DDBJ databases">
        <authorList>
            <person name="Lanie J.A."/>
            <person name="Ng W.-L."/>
            <person name="Kazmierczak K.M."/>
            <person name="Andrzejewski T.M."/>
            <person name="Davidsen T.M."/>
            <person name="Wayne K.J."/>
            <person name="Tettelin H."/>
            <person name="Glass J.I."/>
            <person name="Rusch D."/>
            <person name="Podicherti R."/>
            <person name="Tsui H.-C.T."/>
            <person name="Winkler M.E."/>
        </authorList>
    </citation>
    <scope>NUCLEOTIDE SEQUENCE</scope>
</reference>
<proteinExistence type="predicted"/>
<dbReference type="InterPro" id="IPR008040">
    <property type="entry name" value="Hydant_A_N"/>
</dbReference>
<dbReference type="AlphaFoldDB" id="A0A381Z2D5"/>
<sequence>MPRRWLRLGIDVGGTNTDAVLMDGDQVLSWHKVATSVGIADAIVAAAGAVLKQGSAAPDQVAAVMLGTTQFTNAVIERQRLNPVGVLRLAAPATTAVPPMSDWPADLAAVIGDSHHLLHGGLEFDGRQISAVDEAEIAIAARDIAAKR</sequence>
<dbReference type="PANTHER" id="PTHR11365:SF10">
    <property type="entry name" value="HYDANTOINASE_OXOPROLINASE"/>
    <property type="match status" value="1"/>
</dbReference>
<dbReference type="GO" id="GO:0016787">
    <property type="term" value="F:hydrolase activity"/>
    <property type="evidence" value="ECO:0007669"/>
    <property type="project" value="InterPro"/>
</dbReference>
<protein>
    <recommendedName>
        <fullName evidence="1">Hydantoinase/oxoprolinase N-terminal domain-containing protein</fullName>
    </recommendedName>
</protein>
<dbReference type="Gene3D" id="3.30.420.40">
    <property type="match status" value="1"/>
</dbReference>
<evidence type="ECO:0000259" key="1">
    <source>
        <dbReference type="Pfam" id="PF05378"/>
    </source>
</evidence>
<dbReference type="EMBL" id="UINC01019604">
    <property type="protein sequence ID" value="SVA83101.1"/>
    <property type="molecule type" value="Genomic_DNA"/>
</dbReference>
<dbReference type="SUPFAM" id="SSF53067">
    <property type="entry name" value="Actin-like ATPase domain"/>
    <property type="match status" value="1"/>
</dbReference>
<dbReference type="Pfam" id="PF05378">
    <property type="entry name" value="Hydant_A_N"/>
    <property type="match status" value="1"/>
</dbReference>
<accession>A0A381Z2D5</accession>
<name>A0A381Z2D5_9ZZZZ</name>
<feature type="non-terminal residue" evidence="2">
    <location>
        <position position="148"/>
    </location>
</feature>
<evidence type="ECO:0000313" key="2">
    <source>
        <dbReference type="EMBL" id="SVA83101.1"/>
    </source>
</evidence>
<gene>
    <name evidence="2" type="ORF">METZ01_LOCUS135955</name>
</gene>
<dbReference type="PANTHER" id="PTHR11365">
    <property type="entry name" value="5-OXOPROLINASE RELATED"/>
    <property type="match status" value="1"/>
</dbReference>
<dbReference type="InterPro" id="IPR043129">
    <property type="entry name" value="ATPase_NBD"/>
</dbReference>
<organism evidence="2">
    <name type="scientific">marine metagenome</name>
    <dbReference type="NCBI Taxonomy" id="408172"/>
    <lineage>
        <taxon>unclassified sequences</taxon>
        <taxon>metagenomes</taxon>
        <taxon>ecological metagenomes</taxon>
    </lineage>
</organism>
<feature type="domain" description="Hydantoinase/oxoprolinase N-terminal" evidence="1">
    <location>
        <begin position="7"/>
        <end position="147"/>
    </location>
</feature>